<proteinExistence type="predicted"/>
<keyword evidence="3" id="KW-1185">Reference proteome</keyword>
<feature type="compositionally biased region" description="Basic residues" evidence="1">
    <location>
        <begin position="74"/>
        <end position="85"/>
    </location>
</feature>
<evidence type="ECO:0000256" key="1">
    <source>
        <dbReference type="SAM" id="MobiDB-lite"/>
    </source>
</evidence>
<evidence type="ECO:0000313" key="2">
    <source>
        <dbReference type="EMBL" id="KAJ9653474.1"/>
    </source>
</evidence>
<feature type="compositionally biased region" description="Basic residues" evidence="1">
    <location>
        <begin position="1"/>
        <end position="10"/>
    </location>
</feature>
<dbReference type="InterPro" id="IPR018465">
    <property type="entry name" value="Scm3/HJURP"/>
</dbReference>
<sequence>MGHSSKRRRLMTAPLSSHADEDGKSLDHERHANKMRFERALERIFAKYSEDFSGVGDEIDLETGEIIVDNGHNVSHHQPGHHHHTNPIALPPRHGS</sequence>
<dbReference type="EMBL" id="JAPDRL010000319">
    <property type="protein sequence ID" value="KAJ9653474.1"/>
    <property type="molecule type" value="Genomic_DNA"/>
</dbReference>
<organism evidence="2 3">
    <name type="scientific">Coniosporium apollinis</name>
    <dbReference type="NCBI Taxonomy" id="61459"/>
    <lineage>
        <taxon>Eukaryota</taxon>
        <taxon>Fungi</taxon>
        <taxon>Dikarya</taxon>
        <taxon>Ascomycota</taxon>
        <taxon>Pezizomycotina</taxon>
        <taxon>Dothideomycetes</taxon>
        <taxon>Dothideomycetes incertae sedis</taxon>
        <taxon>Coniosporium</taxon>
    </lineage>
</organism>
<protein>
    <submittedName>
        <fullName evidence="2">Uncharacterized protein</fullName>
    </submittedName>
</protein>
<dbReference type="Gene3D" id="1.10.20.10">
    <property type="entry name" value="Histone, subunit A"/>
    <property type="match status" value="1"/>
</dbReference>
<reference evidence="2" key="1">
    <citation type="submission" date="2022-10" db="EMBL/GenBank/DDBJ databases">
        <title>Culturing micro-colonial fungi from biological soil crusts in the Mojave desert and describing Neophaeococcomyces mojavensis, and introducing the new genera and species Taxawa tesnikishii.</title>
        <authorList>
            <person name="Kurbessoian T."/>
            <person name="Stajich J.E."/>
        </authorList>
    </citation>
    <scope>NUCLEOTIDE SEQUENCE</scope>
    <source>
        <strain evidence="2">TK_1</strain>
    </source>
</reference>
<dbReference type="PANTHER" id="PTHR15992:SF5">
    <property type="entry name" value="HOLLIDAY JUNCTION RECOGNITION PROTEIN"/>
    <property type="match status" value="1"/>
</dbReference>
<gene>
    <name evidence="2" type="ORF">H2201_009140</name>
</gene>
<dbReference type="Proteomes" id="UP001172684">
    <property type="component" value="Unassembled WGS sequence"/>
</dbReference>
<name>A0ABQ9NHL6_9PEZI</name>
<feature type="region of interest" description="Disordered" evidence="1">
    <location>
        <begin position="70"/>
        <end position="96"/>
    </location>
</feature>
<feature type="compositionally biased region" description="Basic and acidic residues" evidence="1">
    <location>
        <begin position="18"/>
        <end position="30"/>
    </location>
</feature>
<dbReference type="InterPro" id="IPR009072">
    <property type="entry name" value="Histone-fold"/>
</dbReference>
<accession>A0ABQ9NHL6</accession>
<comment type="caution">
    <text evidence="2">The sequence shown here is derived from an EMBL/GenBank/DDBJ whole genome shotgun (WGS) entry which is preliminary data.</text>
</comment>
<dbReference type="Pfam" id="PF10384">
    <property type="entry name" value="Scm3"/>
    <property type="match status" value="1"/>
</dbReference>
<evidence type="ECO:0000313" key="3">
    <source>
        <dbReference type="Proteomes" id="UP001172684"/>
    </source>
</evidence>
<dbReference type="PANTHER" id="PTHR15992">
    <property type="entry name" value="HOLLIDAY JUNCTION RECOGNITION PROTEIN"/>
    <property type="match status" value="1"/>
</dbReference>
<feature type="region of interest" description="Disordered" evidence="1">
    <location>
        <begin position="1"/>
        <end position="30"/>
    </location>
</feature>